<accession>A0A1N6F076</accession>
<dbReference type="Gene3D" id="2.170.130.10">
    <property type="entry name" value="TonB-dependent receptor, plug domain"/>
    <property type="match status" value="1"/>
</dbReference>
<proteinExistence type="predicted"/>
<organism evidence="1 2">
    <name type="scientific">Epilithonimonas zeae</name>
    <dbReference type="NCBI Taxonomy" id="1416779"/>
    <lineage>
        <taxon>Bacteria</taxon>
        <taxon>Pseudomonadati</taxon>
        <taxon>Bacteroidota</taxon>
        <taxon>Flavobacteriia</taxon>
        <taxon>Flavobacteriales</taxon>
        <taxon>Weeksellaceae</taxon>
        <taxon>Chryseobacterium group</taxon>
        <taxon>Epilithonimonas</taxon>
    </lineage>
</organism>
<dbReference type="InterPro" id="IPR037066">
    <property type="entry name" value="Plug_dom_sf"/>
</dbReference>
<evidence type="ECO:0008006" key="3">
    <source>
        <dbReference type="Google" id="ProtNLM"/>
    </source>
</evidence>
<dbReference type="RefSeq" id="WP_074233719.1">
    <property type="nucleotide sequence ID" value="NZ_FSRK01000001.1"/>
</dbReference>
<dbReference type="Proteomes" id="UP000185207">
    <property type="component" value="Unassembled WGS sequence"/>
</dbReference>
<dbReference type="EMBL" id="FSRK01000001">
    <property type="protein sequence ID" value="SIN88708.1"/>
    <property type="molecule type" value="Genomic_DNA"/>
</dbReference>
<reference evidence="2" key="1">
    <citation type="submission" date="2016-11" db="EMBL/GenBank/DDBJ databases">
        <authorList>
            <person name="Varghese N."/>
            <person name="Submissions S."/>
        </authorList>
    </citation>
    <scope>NUCLEOTIDE SEQUENCE [LARGE SCALE GENOMIC DNA]</scope>
    <source>
        <strain evidence="2">DSM 27623</strain>
    </source>
</reference>
<evidence type="ECO:0000313" key="1">
    <source>
        <dbReference type="EMBL" id="SIN88708.1"/>
    </source>
</evidence>
<dbReference type="AlphaFoldDB" id="A0A1N6F076"/>
<keyword evidence="2" id="KW-1185">Reference proteome</keyword>
<dbReference type="STRING" id="1416779.SAMN05444409_0965"/>
<evidence type="ECO:0000313" key="2">
    <source>
        <dbReference type="Proteomes" id="UP000185207"/>
    </source>
</evidence>
<gene>
    <name evidence="1" type="ORF">SAMN05444409_0965</name>
</gene>
<dbReference type="OrthoDB" id="7432683at2"/>
<name>A0A1N6F076_9FLAO</name>
<protein>
    <recommendedName>
        <fullName evidence="3">TonB-dependent receptor plug domain-containing protein</fullName>
    </recommendedName>
</protein>
<sequence length="202" mass="22518">MKITIPKPCHENWTIMTPEEKGRFCQVCSKSVRDFTTATDMEIMADLTENPNICASFRPDQLDRNLSYSFLNSLFAKFAVSFVLTSGGIVSAQTQPKVNPPTKTDVPVQVKGEVAPISSPKTTPVQRDQDTPLRLGKPLYINENNLPLYVLEGKMITNKQFQQIDPNNIKNLKVLKGKDATSKYGAKGKNGAVMITLKRKEK</sequence>
<dbReference type="SUPFAM" id="SSF56935">
    <property type="entry name" value="Porins"/>
    <property type="match status" value="1"/>
</dbReference>